<dbReference type="AlphaFoldDB" id="D8TUB1"/>
<feature type="region of interest" description="Disordered" evidence="1">
    <location>
        <begin position="218"/>
        <end position="256"/>
    </location>
</feature>
<feature type="domain" description="Pherophorin" evidence="3">
    <location>
        <begin position="391"/>
        <end position="528"/>
    </location>
</feature>
<keyword evidence="2" id="KW-0732">Signal</keyword>
<evidence type="ECO:0000256" key="2">
    <source>
        <dbReference type="SAM" id="SignalP"/>
    </source>
</evidence>
<accession>D8TUB1</accession>
<dbReference type="eggNOG" id="ENOG502RRF7">
    <property type="taxonomic scope" value="Eukaryota"/>
</dbReference>
<protein>
    <submittedName>
        <fullName evidence="4">Extracellular matrix glycoprotein pherophorin-V42</fullName>
    </submittedName>
</protein>
<gene>
    <name evidence="4" type="primary">phV42</name>
    <name evidence="4" type="ORF">VOLCADRAFT_90414</name>
</gene>
<dbReference type="KEGG" id="vcn:VOLCADRAFT_90414"/>
<dbReference type="RefSeq" id="XP_002949904.1">
    <property type="nucleotide sequence ID" value="XM_002949858.1"/>
</dbReference>
<dbReference type="Pfam" id="PF12499">
    <property type="entry name" value="DUF3707"/>
    <property type="match status" value="2"/>
</dbReference>
<proteinExistence type="predicted"/>
<evidence type="ECO:0000313" key="4">
    <source>
        <dbReference type="EMBL" id="EFJ49007.1"/>
    </source>
</evidence>
<feature type="compositionally biased region" description="Pro residues" evidence="1">
    <location>
        <begin position="218"/>
        <end position="234"/>
    </location>
</feature>
<organism evidence="5">
    <name type="scientific">Volvox carteri f. nagariensis</name>
    <dbReference type="NCBI Taxonomy" id="3068"/>
    <lineage>
        <taxon>Eukaryota</taxon>
        <taxon>Viridiplantae</taxon>
        <taxon>Chlorophyta</taxon>
        <taxon>core chlorophytes</taxon>
        <taxon>Chlorophyceae</taxon>
        <taxon>CS clade</taxon>
        <taxon>Chlamydomonadales</taxon>
        <taxon>Volvocaceae</taxon>
        <taxon>Volvox</taxon>
    </lineage>
</organism>
<dbReference type="InterPro" id="IPR024616">
    <property type="entry name" value="Pherophorin"/>
</dbReference>
<feature type="compositionally biased region" description="Pro residues" evidence="1">
    <location>
        <begin position="245"/>
        <end position="256"/>
    </location>
</feature>
<dbReference type="GeneID" id="9619330"/>
<keyword evidence="5" id="KW-1185">Reference proteome</keyword>
<reference evidence="4 5" key="1">
    <citation type="journal article" date="2010" name="Science">
        <title>Genomic analysis of organismal complexity in the multicellular green alga Volvox carteri.</title>
        <authorList>
            <person name="Prochnik S.E."/>
            <person name="Umen J."/>
            <person name="Nedelcu A.M."/>
            <person name="Hallmann A."/>
            <person name="Miller S.M."/>
            <person name="Nishii I."/>
            <person name="Ferris P."/>
            <person name="Kuo A."/>
            <person name="Mitros T."/>
            <person name="Fritz-Laylin L.K."/>
            <person name="Hellsten U."/>
            <person name="Chapman J."/>
            <person name="Simakov O."/>
            <person name="Rensing S.A."/>
            <person name="Terry A."/>
            <person name="Pangilinan J."/>
            <person name="Kapitonov V."/>
            <person name="Jurka J."/>
            <person name="Salamov A."/>
            <person name="Shapiro H."/>
            <person name="Schmutz J."/>
            <person name="Grimwood J."/>
            <person name="Lindquist E."/>
            <person name="Lucas S."/>
            <person name="Grigoriev I.V."/>
            <person name="Schmitt R."/>
            <person name="Kirk D."/>
            <person name="Rokhsar D.S."/>
        </authorList>
    </citation>
    <scope>NUCLEOTIDE SEQUENCE [LARGE SCALE GENOMIC DNA]</scope>
    <source>
        <strain evidence="5">f. Nagariensis / Eve</strain>
    </source>
</reference>
<dbReference type="InParanoid" id="D8TUB1"/>
<evidence type="ECO:0000313" key="5">
    <source>
        <dbReference type="Proteomes" id="UP000001058"/>
    </source>
</evidence>
<feature type="signal peptide" evidence="2">
    <location>
        <begin position="1"/>
        <end position="19"/>
    </location>
</feature>
<feature type="compositionally biased region" description="Low complexity" evidence="1">
    <location>
        <begin position="235"/>
        <end position="244"/>
    </location>
</feature>
<feature type="domain" description="Pherophorin" evidence="3">
    <location>
        <begin position="38"/>
        <end position="188"/>
    </location>
</feature>
<feature type="chain" id="PRO_5003123894" evidence="2">
    <location>
        <begin position="20"/>
        <end position="536"/>
    </location>
</feature>
<dbReference type="EMBL" id="GL378337">
    <property type="protein sequence ID" value="EFJ49007.1"/>
    <property type="molecule type" value="Genomic_DNA"/>
</dbReference>
<name>D8TUB1_VOLCA</name>
<evidence type="ECO:0000256" key="1">
    <source>
        <dbReference type="SAM" id="MobiDB-lite"/>
    </source>
</evidence>
<dbReference type="Proteomes" id="UP000001058">
    <property type="component" value="Unassembled WGS sequence"/>
</dbReference>
<sequence>MAPPLLLLASVLTIAWASAGTPAQAYVAAYPSDTNPDFPFFQCAGAQTSYGLVPDISDMGGGQYCFTLSATSCDDSCCNLPLTNIEFNVQARCVIDDAFVSATINGVPTAISPAFDIPQDGQPGSAVLRLAGLGLNLASNGAQICITLKPNLDGQGCTTLRELCALSSEGTEEGPCLVAMIGPTLECCSLTTIGRDQTPPPQSATPSQLITVQLPPPSYPAYPSIPPPPTPSTPLSPSSSIFHPSPSPPSRSPTPLPTPCSTCLVLRLDMDLPDTVFYIDDNVCSAVQEQIASNITAQIRSLGLLPMIANFTADPIRCEGQGISVCGTFFSASDAKKLEPWVRLQAPSWLGSLVGDCSPIFAGLSFRITTDSNKCLTVNAGLSCSEDEVAFPSHKCSKEKYTTPFYAMPSATNQGPGRLSNTNLYCFRTAIIASDDYLVEGPCSSGTTLNKAEIWADQNLRRQVRGFRLTPNGGYPLWKSASWEAMGGNRLKVTNINWGLSEAHGGEICIELKNITSLSSLCLGDHPGTWCSFVQS</sequence>
<evidence type="ECO:0000259" key="3">
    <source>
        <dbReference type="Pfam" id="PF12499"/>
    </source>
</evidence>